<dbReference type="AlphaFoldDB" id="A0AAW3MRT0"/>
<organism evidence="2 3">
    <name type="scientific">Burkholderia ubonensis</name>
    <dbReference type="NCBI Taxonomy" id="101571"/>
    <lineage>
        <taxon>Bacteria</taxon>
        <taxon>Pseudomonadati</taxon>
        <taxon>Pseudomonadota</taxon>
        <taxon>Betaproteobacteria</taxon>
        <taxon>Burkholderiales</taxon>
        <taxon>Burkholderiaceae</taxon>
        <taxon>Burkholderia</taxon>
        <taxon>Burkholderia cepacia complex</taxon>
    </lineage>
</organism>
<proteinExistence type="predicted"/>
<evidence type="ECO:0000313" key="3">
    <source>
        <dbReference type="Proteomes" id="UP000056453"/>
    </source>
</evidence>
<evidence type="ECO:0000256" key="1">
    <source>
        <dbReference type="SAM" id="MobiDB-lite"/>
    </source>
</evidence>
<comment type="caution">
    <text evidence="2">The sequence shown here is derived from an EMBL/GenBank/DDBJ whole genome shotgun (WGS) entry which is preliminary data.</text>
</comment>
<keyword evidence="3" id="KW-1185">Reference proteome</keyword>
<evidence type="ECO:0008006" key="4">
    <source>
        <dbReference type="Google" id="ProtNLM"/>
    </source>
</evidence>
<feature type="region of interest" description="Disordered" evidence="1">
    <location>
        <begin position="1"/>
        <end position="21"/>
    </location>
</feature>
<dbReference type="EMBL" id="LPBJ01000074">
    <property type="protein sequence ID" value="KVP93920.1"/>
    <property type="molecule type" value="Genomic_DNA"/>
</dbReference>
<sequence>MDALNIAESAPGRAHASLTPGSRRVRAASWRARTISSSGSTDAARMLVNGDALGNGGVPLHNARYDFNDEILSIGARYFAELARLALPVA</sequence>
<protein>
    <recommendedName>
        <fullName evidence="4">Amidohydrolase</fullName>
    </recommendedName>
</protein>
<dbReference type="Proteomes" id="UP000056453">
    <property type="component" value="Unassembled WGS sequence"/>
</dbReference>
<evidence type="ECO:0000313" key="2">
    <source>
        <dbReference type="EMBL" id="KVP93920.1"/>
    </source>
</evidence>
<accession>A0AAW3MRT0</accession>
<gene>
    <name evidence="2" type="ORF">WJ96_12160</name>
</gene>
<reference evidence="2 3" key="1">
    <citation type="submission" date="2015-11" db="EMBL/GenBank/DDBJ databases">
        <title>Expanding the genomic diversity of Burkholderia species for the development of highly accurate diagnostics.</title>
        <authorList>
            <person name="Sahl J."/>
            <person name="Keim P."/>
            <person name="Wagner D."/>
        </authorList>
    </citation>
    <scope>NUCLEOTIDE SEQUENCE [LARGE SCALE GENOMIC DNA]</scope>
    <source>
        <strain evidence="2 3">MSMB1808WGS</strain>
    </source>
</reference>
<name>A0AAW3MRT0_9BURK</name>